<accession>A0ABS1WI91</accession>
<dbReference type="EMBL" id="JAEMEF010000002">
    <property type="protein sequence ID" value="MBL7558845.1"/>
    <property type="molecule type" value="Genomic_DNA"/>
</dbReference>
<dbReference type="Pfam" id="PF03462">
    <property type="entry name" value="PCRF"/>
    <property type="match status" value="1"/>
</dbReference>
<dbReference type="RefSeq" id="WP_202998853.1">
    <property type="nucleotide sequence ID" value="NZ_JAEMEF010000002.1"/>
</dbReference>
<keyword evidence="8" id="KW-1185">Reference proteome</keyword>
<dbReference type="PANTHER" id="PTHR43116">
    <property type="entry name" value="PEPTIDE CHAIN RELEASE FACTOR 2"/>
    <property type="match status" value="1"/>
</dbReference>
<evidence type="ECO:0000313" key="8">
    <source>
        <dbReference type="Proteomes" id="UP000605013"/>
    </source>
</evidence>
<comment type="caution">
    <text evidence="7">The sequence shown here is derived from an EMBL/GenBank/DDBJ whole genome shotgun (WGS) entry which is preliminary data.</text>
</comment>
<keyword evidence="2 4" id="KW-0488">Methylation</keyword>
<dbReference type="PANTHER" id="PTHR43116:SF3">
    <property type="entry name" value="CLASS I PEPTIDE CHAIN RELEASE FACTOR"/>
    <property type="match status" value="1"/>
</dbReference>
<evidence type="ECO:0000256" key="3">
    <source>
        <dbReference type="ARBA" id="ARBA00022917"/>
    </source>
</evidence>
<dbReference type="SMART" id="SM00937">
    <property type="entry name" value="PCRF"/>
    <property type="match status" value="1"/>
</dbReference>
<comment type="PTM">
    <text evidence="4">Methylated by PrmC. Methylation increases the termination efficiency of RF2.</text>
</comment>
<evidence type="ECO:0000256" key="5">
    <source>
        <dbReference type="NCBIfam" id="TIGR00020"/>
    </source>
</evidence>
<comment type="subcellular location">
    <subcellularLocation>
        <location evidence="4">Cytoplasm</location>
    </subcellularLocation>
</comment>
<dbReference type="Pfam" id="PF00472">
    <property type="entry name" value="RF-1"/>
    <property type="match status" value="1"/>
</dbReference>
<dbReference type="InterPro" id="IPR045853">
    <property type="entry name" value="Pep_chain_release_fac_I_sf"/>
</dbReference>
<dbReference type="Gene3D" id="3.30.160.20">
    <property type="match status" value="1"/>
</dbReference>
<protein>
    <recommendedName>
        <fullName evidence="4 5">Peptide chain release factor 2</fullName>
        <shortName evidence="4">RF-2</shortName>
    </recommendedName>
</protein>
<keyword evidence="4" id="KW-0963">Cytoplasm</keyword>
<dbReference type="SUPFAM" id="SSF75620">
    <property type="entry name" value="Release factor"/>
    <property type="match status" value="1"/>
</dbReference>
<evidence type="ECO:0000313" key="7">
    <source>
        <dbReference type="EMBL" id="MBL7558845.1"/>
    </source>
</evidence>
<evidence type="ECO:0000256" key="1">
    <source>
        <dbReference type="ARBA" id="ARBA00010835"/>
    </source>
</evidence>
<gene>
    <name evidence="4 7" type="primary">prfB</name>
    <name evidence="7" type="ORF">JAO71_03430</name>
</gene>
<dbReference type="InterPro" id="IPR000352">
    <property type="entry name" value="Pep_chain_release_fac_I"/>
</dbReference>
<evidence type="ECO:0000259" key="6">
    <source>
        <dbReference type="PROSITE" id="PS00745"/>
    </source>
</evidence>
<name>A0ABS1WI91_9FLAO</name>
<comment type="function">
    <text evidence="4">Peptide chain release factor 2 directs the termination of translation in response to the peptide chain termination codons UGA and UAA.</text>
</comment>
<dbReference type="HAMAP" id="MF_00094">
    <property type="entry name" value="Rel_fac_2"/>
    <property type="match status" value="1"/>
</dbReference>
<feature type="modified residue" description="N5-methylglutamine" evidence="4">
    <location>
        <position position="246"/>
    </location>
</feature>
<dbReference type="Gene3D" id="1.20.58.410">
    <property type="entry name" value="Release factor"/>
    <property type="match status" value="1"/>
</dbReference>
<organism evidence="7 8">
    <name type="scientific">Olleya sediminilitoris</name>
    <dbReference type="NCBI Taxonomy" id="2795739"/>
    <lineage>
        <taxon>Bacteria</taxon>
        <taxon>Pseudomonadati</taxon>
        <taxon>Bacteroidota</taxon>
        <taxon>Flavobacteriia</taxon>
        <taxon>Flavobacteriales</taxon>
        <taxon>Flavobacteriaceae</taxon>
    </lineage>
</organism>
<dbReference type="PROSITE" id="PS00745">
    <property type="entry name" value="RF_PROK_I"/>
    <property type="match status" value="1"/>
</dbReference>
<dbReference type="NCBIfam" id="TIGR00020">
    <property type="entry name" value="prfB"/>
    <property type="match status" value="1"/>
</dbReference>
<comment type="similarity">
    <text evidence="1 4">Belongs to the prokaryotic/mitochondrial release factor family.</text>
</comment>
<dbReference type="InterPro" id="IPR004374">
    <property type="entry name" value="PrfB"/>
</dbReference>
<dbReference type="Proteomes" id="UP000605013">
    <property type="component" value="Unassembled WGS sequence"/>
</dbReference>
<dbReference type="InterPro" id="IPR005139">
    <property type="entry name" value="PCRF"/>
</dbReference>
<dbReference type="Gene3D" id="3.30.70.1660">
    <property type="match status" value="1"/>
</dbReference>
<evidence type="ECO:0000256" key="4">
    <source>
        <dbReference type="HAMAP-Rule" id="MF_00094"/>
    </source>
</evidence>
<feature type="domain" description="Prokaryotic-type class I peptide chain release factors" evidence="6">
    <location>
        <begin position="239"/>
        <end position="255"/>
    </location>
</feature>
<sequence length="369" mass="42156">MITSEHIKNLNTRLKSLRQYLDIDNKLVAIQNEEEQTFDPNFWNDSAAAELVMKSLREKKKWINDYEDSKSYIEDLEVIYEFYKEDEATLTDVEERYNKALTLIEDLEFKNMLSGEGDSLSAVLQITAGAGGTESCDWANMLMRMYLMYAEKNGFKVKELNFQEGDVAGIKTVTLEIEGDFAFGWLKGENGVHRLVRISPFDSNAKRHTSFASVYVYPLVDDTIEIDINPADIEITTARSSGAGGQNVNKVETKVQLTHKPSGIQISCSETRSQHDNRSRAMQMLKSQLYEIELQKQLAQREDIEASKMKIEWGSQIRNYVLHPYKLIKDVRSSHETGNVDAVLDGNIEPFLKAYLMMMGQQDIDTENL</sequence>
<evidence type="ECO:0000256" key="2">
    <source>
        <dbReference type="ARBA" id="ARBA00022481"/>
    </source>
</evidence>
<reference evidence="7 8" key="1">
    <citation type="submission" date="2020-12" db="EMBL/GenBank/DDBJ databases">
        <title>Olleya sediminilitoris sp. nov., isolated from a tidal flat.</title>
        <authorList>
            <person name="Park S."/>
            <person name="Yoon J.-H."/>
        </authorList>
    </citation>
    <scope>NUCLEOTIDE SEQUENCE [LARGE SCALE GENOMIC DNA]</scope>
    <source>
        <strain evidence="7 8">YSTF-M6</strain>
    </source>
</reference>
<keyword evidence="3 4" id="KW-0648">Protein biosynthesis</keyword>
<proteinExistence type="inferred from homology"/>